<feature type="compositionally biased region" description="Acidic residues" evidence="1">
    <location>
        <begin position="220"/>
        <end position="265"/>
    </location>
</feature>
<feature type="signal peptide" evidence="2">
    <location>
        <begin position="1"/>
        <end position="28"/>
    </location>
</feature>
<evidence type="ECO:0000256" key="2">
    <source>
        <dbReference type="SAM" id="SignalP"/>
    </source>
</evidence>
<comment type="caution">
    <text evidence="3">The sequence shown here is derived from an EMBL/GenBank/DDBJ whole genome shotgun (WGS) entry which is preliminary data.</text>
</comment>
<evidence type="ECO:0000256" key="1">
    <source>
        <dbReference type="SAM" id="MobiDB-lite"/>
    </source>
</evidence>
<dbReference type="AlphaFoldDB" id="A0A7Y0AUN4"/>
<sequence>MRKFLCSTAIALQLASALVAIPYNGATAATHRVHKLRSPHFIVDALDHRGIKVLDMRRLAQVYFLHVADGFGTEALMAVDGYSSEIIGLVVLKLGKGVTAITGGSRGRHFVDLSYSFGYTIEWSVYESYTVITTEEISVTEEYVEVTYEETEEVVYEEVEDYVEADLDEGSAEDAAGDQLAEDVVDDVDDGFVDTSDDQQVDDADQPDDADDQDQGQVDDGQDEQVDDGGADDADVDDGGADDDAADDGEADDGGEEVVDEGDAG</sequence>
<dbReference type="Proteomes" id="UP000541470">
    <property type="component" value="Unassembled WGS sequence"/>
</dbReference>
<keyword evidence="4" id="KW-1185">Reference proteome</keyword>
<organism evidence="3 4">
    <name type="scientific">Rhizobium terricola</name>
    <dbReference type="NCBI Taxonomy" id="2728849"/>
    <lineage>
        <taxon>Bacteria</taxon>
        <taxon>Pseudomonadati</taxon>
        <taxon>Pseudomonadota</taxon>
        <taxon>Alphaproteobacteria</taxon>
        <taxon>Hyphomicrobiales</taxon>
        <taxon>Rhizobiaceae</taxon>
        <taxon>Rhizobium/Agrobacterium group</taxon>
        <taxon>Rhizobium</taxon>
    </lineage>
</organism>
<feature type="compositionally biased region" description="Acidic residues" evidence="1">
    <location>
        <begin position="189"/>
        <end position="214"/>
    </location>
</feature>
<evidence type="ECO:0000313" key="3">
    <source>
        <dbReference type="EMBL" id="NML73730.1"/>
    </source>
</evidence>
<protein>
    <submittedName>
        <fullName evidence="3">Uncharacterized protein</fullName>
    </submittedName>
</protein>
<dbReference type="EMBL" id="JABBGK010000001">
    <property type="protein sequence ID" value="NML73730.1"/>
    <property type="molecule type" value="Genomic_DNA"/>
</dbReference>
<keyword evidence="2" id="KW-0732">Signal</keyword>
<proteinExistence type="predicted"/>
<evidence type="ECO:0000313" key="4">
    <source>
        <dbReference type="Proteomes" id="UP000541470"/>
    </source>
</evidence>
<feature type="region of interest" description="Disordered" evidence="1">
    <location>
        <begin position="189"/>
        <end position="265"/>
    </location>
</feature>
<reference evidence="3 4" key="1">
    <citation type="submission" date="2020-04" db="EMBL/GenBank/DDBJ databases">
        <title>Rhizobium sp. S-51 isolated from soil.</title>
        <authorList>
            <person name="Dahal R.H."/>
        </authorList>
    </citation>
    <scope>NUCLEOTIDE SEQUENCE [LARGE SCALE GENOMIC DNA]</scope>
    <source>
        <strain evidence="3 4">S-51</strain>
    </source>
</reference>
<name>A0A7Y0AUN4_9HYPH</name>
<feature type="chain" id="PRO_5031501669" evidence="2">
    <location>
        <begin position="29"/>
        <end position="265"/>
    </location>
</feature>
<gene>
    <name evidence="3" type="ORF">HHL25_06265</name>
</gene>
<accession>A0A7Y0AUN4</accession>
<dbReference type="RefSeq" id="WP_169588283.1">
    <property type="nucleotide sequence ID" value="NZ_JABBGK010000001.1"/>
</dbReference>